<evidence type="ECO:0000313" key="1">
    <source>
        <dbReference type="EMBL" id="KEF40288.1"/>
    </source>
</evidence>
<dbReference type="GeneID" id="89466953"/>
<dbReference type="RefSeq" id="WP_003330745.1">
    <property type="nucleotide sequence ID" value="NZ_JJRY01000001.1"/>
</dbReference>
<protein>
    <submittedName>
        <fullName evidence="1">Uncharacterized protein</fullName>
    </submittedName>
</protein>
<sequence length="102" mass="11536">MQEESMNINLESDEQKVIHIRNSNSTEVGQSGNSDVDLKIDVHVDTTAIGYAILCSLLATKQMDNDEFNKAVRKLEEMTRKTFFGKDVNDPSNVKLFNKKTI</sequence>
<name>A0A072NTR7_SCHAZ</name>
<evidence type="ECO:0000313" key="2">
    <source>
        <dbReference type="Proteomes" id="UP000027936"/>
    </source>
</evidence>
<dbReference type="EMBL" id="JJRY01000001">
    <property type="protein sequence ID" value="KEF40288.1"/>
    <property type="molecule type" value="Genomic_DNA"/>
</dbReference>
<reference evidence="1 2" key="1">
    <citation type="submission" date="2014-04" db="EMBL/GenBank/DDBJ databases">
        <title>Draft genome sequence of Bacillus azotoformans MEV2011, a (co-) denitrifying strain unable to grow in the presence of oxygen.</title>
        <authorList>
            <person name="Nielsen M."/>
            <person name="Schreiber L."/>
            <person name="Finster K."/>
            <person name="Schramm A."/>
        </authorList>
    </citation>
    <scope>NUCLEOTIDE SEQUENCE [LARGE SCALE GENOMIC DNA]</scope>
    <source>
        <strain evidence="1 2">MEV2011</strain>
    </source>
</reference>
<dbReference type="PATRIC" id="fig|1348973.3.peg.300"/>
<gene>
    <name evidence="1" type="ORF">M670_00314</name>
</gene>
<comment type="caution">
    <text evidence="1">The sequence shown here is derived from an EMBL/GenBank/DDBJ whole genome shotgun (WGS) entry which is preliminary data.</text>
</comment>
<dbReference type="AlphaFoldDB" id="A0A072NTR7"/>
<accession>A0A072NTR7</accession>
<organism evidence="1 2">
    <name type="scientific">Schinkia azotoformans MEV2011</name>
    <dbReference type="NCBI Taxonomy" id="1348973"/>
    <lineage>
        <taxon>Bacteria</taxon>
        <taxon>Bacillati</taxon>
        <taxon>Bacillota</taxon>
        <taxon>Bacilli</taxon>
        <taxon>Bacillales</taxon>
        <taxon>Bacillaceae</taxon>
        <taxon>Calidifontibacillus/Schinkia group</taxon>
        <taxon>Schinkia</taxon>
    </lineage>
</organism>
<proteinExistence type="predicted"/>
<dbReference type="Proteomes" id="UP000027936">
    <property type="component" value="Unassembled WGS sequence"/>
</dbReference>